<dbReference type="Proteomes" id="UP000199659">
    <property type="component" value="Unassembled WGS sequence"/>
</dbReference>
<name>A0A1I6KC84_9FIRM</name>
<evidence type="ECO:0000313" key="1">
    <source>
        <dbReference type="EMBL" id="SFR88853.1"/>
    </source>
</evidence>
<accession>A0A1I6KC84</accession>
<gene>
    <name evidence="1" type="ORF">SAMN05661086_02364</name>
</gene>
<keyword evidence="2" id="KW-1185">Reference proteome</keyword>
<dbReference type="EMBL" id="FOYZ01000008">
    <property type="protein sequence ID" value="SFR88853.1"/>
    <property type="molecule type" value="Genomic_DNA"/>
</dbReference>
<sequence>MSKKILINAIGLAIMLAVTGCGNIVDSEVHTNEKIISDTAKEETEEVTENSDEAVDLLDQFAAGEIEAGYYDSDYNFKITDLNMNPEEWDAYSVGDRRDLDNDGEEELIMNGPYGGMYLDVKDGKVMVLAEGEGSAGEMTFVDYENAIWIVHSDTSHTGRMLYNFKKYKGANNIIDEFDLSAEYYDKKKDIYDETSTFTYRNQTITMEKFEKLRSEILGIE</sequence>
<organism evidence="1 2">
    <name type="scientific">Anaeromicropila populeti</name>
    <dbReference type="NCBI Taxonomy" id="37658"/>
    <lineage>
        <taxon>Bacteria</taxon>
        <taxon>Bacillati</taxon>
        <taxon>Bacillota</taxon>
        <taxon>Clostridia</taxon>
        <taxon>Lachnospirales</taxon>
        <taxon>Lachnospiraceae</taxon>
        <taxon>Anaeromicropila</taxon>
    </lineage>
</organism>
<dbReference type="AlphaFoldDB" id="A0A1I6KC84"/>
<protein>
    <recommendedName>
        <fullName evidence="3">Lipoprotein</fullName>
    </recommendedName>
</protein>
<dbReference type="RefSeq" id="WP_092561002.1">
    <property type="nucleotide sequence ID" value="NZ_FOYZ01000008.1"/>
</dbReference>
<evidence type="ECO:0000313" key="2">
    <source>
        <dbReference type="Proteomes" id="UP000199659"/>
    </source>
</evidence>
<dbReference type="PROSITE" id="PS51257">
    <property type="entry name" value="PROKAR_LIPOPROTEIN"/>
    <property type="match status" value="1"/>
</dbReference>
<proteinExistence type="predicted"/>
<dbReference type="OrthoDB" id="2015845at2"/>
<reference evidence="1 2" key="1">
    <citation type="submission" date="2016-10" db="EMBL/GenBank/DDBJ databases">
        <authorList>
            <person name="de Groot N.N."/>
        </authorList>
    </citation>
    <scope>NUCLEOTIDE SEQUENCE [LARGE SCALE GENOMIC DNA]</scope>
    <source>
        <strain evidence="1 2">743A</strain>
    </source>
</reference>
<evidence type="ECO:0008006" key="3">
    <source>
        <dbReference type="Google" id="ProtNLM"/>
    </source>
</evidence>